<feature type="domain" description="AntA/AntB antirepressor" evidence="1">
    <location>
        <begin position="27"/>
        <end position="95"/>
    </location>
</feature>
<dbReference type="Proteomes" id="UP000224873">
    <property type="component" value="Segment"/>
</dbReference>
<evidence type="ECO:0000313" key="3">
    <source>
        <dbReference type="EMBL" id="ANT43599.1"/>
    </source>
</evidence>
<accession>A0A1P8BL64</accession>
<dbReference type="PANTHER" id="PTHR36180:SF1">
    <property type="entry name" value="ANTA_ANTB ANTIREPRESSOR DOMAIN-CONTAINING PROTEIN"/>
    <property type="match status" value="1"/>
</dbReference>
<dbReference type="Pfam" id="PF08346">
    <property type="entry name" value="AntA"/>
    <property type="match status" value="1"/>
</dbReference>
<protein>
    <submittedName>
        <fullName evidence="3">Antirepressor</fullName>
    </submittedName>
</protein>
<reference evidence="3 4" key="1">
    <citation type="journal article" date="2017" name="BMC Genomics">
        <title>Genetic and functional characterisation of the lactococcal P335 phage-host interactions.</title>
        <authorList>
            <person name="Mahony J."/>
            <person name="Oliveira J."/>
            <person name="Collins B."/>
            <person name="Hanemaaijer L."/>
            <person name="Lugli G.A."/>
            <person name="Neve H."/>
            <person name="Ventura M."/>
            <person name="Kouwen T.R."/>
            <person name="Cambillau C."/>
            <person name="van Sinderen D."/>
        </authorList>
    </citation>
    <scope>NUCLEOTIDE SEQUENCE [LARGE SCALE GENOMIC DNA]</scope>
</reference>
<dbReference type="PANTHER" id="PTHR36180">
    <property type="entry name" value="DNA-BINDING PROTEIN-RELATED-RELATED"/>
    <property type="match status" value="1"/>
</dbReference>
<dbReference type="InterPro" id="IPR013557">
    <property type="entry name" value="AntA/B_antirep"/>
</dbReference>
<dbReference type="InterPro" id="IPR018878">
    <property type="entry name" value="ORF6C_dom"/>
</dbReference>
<dbReference type="EMBL" id="KX160210">
    <property type="protein sequence ID" value="ANT43599.1"/>
    <property type="molecule type" value="Genomic_DNA"/>
</dbReference>
<evidence type="ECO:0000259" key="2">
    <source>
        <dbReference type="Pfam" id="PF10552"/>
    </source>
</evidence>
<sequence>MNFKKRKDSKMNQLITITQNENNEQVVSGRELHEFLGVKTRYNDWFEDMVKYGFTENVDFIGFTEKRVKPQGGRPSVDHALKLDMAKEISMIQRNEKGKQARQYFIEVEKELKQQLLPQTPEQQIALLAQGNVNLNKKVERIENSVLDLADRFGLPSNKAKVLQKKVASKIYMFTGGKYSNAHKKLGAKVFREFYKDLNNRFDVVKYSDIPLSRYDEATEYLDMWQPSFNTTLEIRGLNSQTSFDFEA</sequence>
<dbReference type="Pfam" id="PF10552">
    <property type="entry name" value="ORF6C"/>
    <property type="match status" value="1"/>
</dbReference>
<evidence type="ECO:0000259" key="1">
    <source>
        <dbReference type="Pfam" id="PF08346"/>
    </source>
</evidence>
<proteinExistence type="predicted"/>
<name>A0A1P8BL64_9CAUD</name>
<organism evidence="3 4">
    <name type="scientific">Lactococcus phage 62502</name>
    <dbReference type="NCBI Taxonomy" id="1868852"/>
    <lineage>
        <taxon>Viruses</taxon>
        <taxon>Duplodnaviria</taxon>
        <taxon>Heunggongvirae</taxon>
        <taxon>Uroviricota</taxon>
        <taxon>Caudoviricetes</taxon>
        <taxon>Vedamuthuvirus</taxon>
        <taxon>Vedamuthuvirus BM13</taxon>
    </lineage>
</organism>
<evidence type="ECO:0000313" key="4">
    <source>
        <dbReference type="Proteomes" id="UP000224873"/>
    </source>
</evidence>
<gene>
    <name evidence="3" type="ORF">DS62502_03</name>
</gene>
<feature type="domain" description="ORF6C" evidence="2">
    <location>
        <begin position="124"/>
        <end position="235"/>
    </location>
</feature>